<dbReference type="Pfam" id="PF01485">
    <property type="entry name" value="IBR"/>
    <property type="match status" value="1"/>
</dbReference>
<comment type="cofactor">
    <cofactor evidence="1">
        <name>Zn(2+)</name>
        <dbReference type="ChEBI" id="CHEBI:29105"/>
    </cofactor>
</comment>
<evidence type="ECO:0000313" key="7">
    <source>
        <dbReference type="EMBL" id="KAG6437026.1"/>
    </source>
</evidence>
<dbReference type="InterPro" id="IPR002867">
    <property type="entry name" value="IBR_dom"/>
</dbReference>
<evidence type="ECO:0000256" key="1">
    <source>
        <dbReference type="ARBA" id="ARBA00001947"/>
    </source>
</evidence>
<evidence type="ECO:0000256" key="3">
    <source>
        <dbReference type="ARBA" id="ARBA00022771"/>
    </source>
</evidence>
<organism evidence="7">
    <name type="scientific">Salvia splendens</name>
    <name type="common">Scarlet sage</name>
    <dbReference type="NCBI Taxonomy" id="180675"/>
    <lineage>
        <taxon>Eukaryota</taxon>
        <taxon>Viridiplantae</taxon>
        <taxon>Streptophyta</taxon>
        <taxon>Embryophyta</taxon>
        <taxon>Tracheophyta</taxon>
        <taxon>Spermatophyta</taxon>
        <taxon>Magnoliopsida</taxon>
        <taxon>eudicotyledons</taxon>
        <taxon>Gunneridae</taxon>
        <taxon>Pentapetalae</taxon>
        <taxon>asterids</taxon>
        <taxon>lamiids</taxon>
        <taxon>Lamiales</taxon>
        <taxon>Lamiaceae</taxon>
        <taxon>Nepetoideae</taxon>
        <taxon>Mentheae</taxon>
        <taxon>Salviinae</taxon>
        <taxon>Salvia</taxon>
        <taxon>Salvia subgen. Calosphace</taxon>
        <taxon>core Calosphace</taxon>
    </lineage>
</organism>
<evidence type="ECO:0000256" key="5">
    <source>
        <dbReference type="ARBA" id="ARBA00022833"/>
    </source>
</evidence>
<dbReference type="SMART" id="SM00647">
    <property type="entry name" value="IBR"/>
    <property type="match status" value="1"/>
</dbReference>
<evidence type="ECO:0000259" key="6">
    <source>
        <dbReference type="SMART" id="SM00647"/>
    </source>
</evidence>
<dbReference type="Proteomes" id="UP000298416">
    <property type="component" value="Unassembled WGS sequence"/>
</dbReference>
<dbReference type="GO" id="GO:0004842">
    <property type="term" value="F:ubiquitin-protein transferase activity"/>
    <property type="evidence" value="ECO:0007669"/>
    <property type="project" value="InterPro"/>
</dbReference>
<comment type="caution">
    <text evidence="7">The sequence shown here is derived from an EMBL/GenBank/DDBJ whole genome shotgun (WGS) entry which is preliminary data.</text>
</comment>
<keyword evidence="2" id="KW-0479">Metal-binding</keyword>
<dbReference type="InterPro" id="IPR031127">
    <property type="entry name" value="E3_UB_ligase_RBR"/>
</dbReference>
<reference evidence="7" key="1">
    <citation type="submission" date="2018-01" db="EMBL/GenBank/DDBJ databases">
        <authorList>
            <person name="Mao J.F."/>
        </authorList>
    </citation>
    <scope>NUCLEOTIDE SEQUENCE</scope>
    <source>
        <strain evidence="7">Huo1</strain>
        <tissue evidence="7">Leaf</tissue>
    </source>
</reference>
<dbReference type="GO" id="GO:0016567">
    <property type="term" value="P:protein ubiquitination"/>
    <property type="evidence" value="ECO:0007669"/>
    <property type="project" value="InterPro"/>
</dbReference>
<sequence length="191" mass="21964">MIYEIWQDTSGEIWQDTSVMSDEIQQTFTCEICIEPSMLSQKFSHGANCVHNICFMMIPSSLFVKWSDCLCLSTVSTYTSCYCPYRDCSELIINECDMPTTKCACPACKRLVCYACRAPWHAGFRCSEASQVKDENDVQFGILLEEMKWKRCPKCGHAIERIQDVGQTFAMYVVQEIVNISIRISYLQLYL</sequence>
<feature type="domain" description="IBR" evidence="6">
    <location>
        <begin position="64"/>
        <end position="126"/>
    </location>
</feature>
<reference evidence="7" key="2">
    <citation type="submission" date="2020-08" db="EMBL/GenBank/DDBJ databases">
        <title>Plant Genome Project.</title>
        <authorList>
            <person name="Zhang R.-G."/>
        </authorList>
    </citation>
    <scope>NUCLEOTIDE SEQUENCE</scope>
    <source>
        <strain evidence="7">Huo1</strain>
        <tissue evidence="7">Leaf</tissue>
    </source>
</reference>
<name>A0A8X8YVF4_SALSN</name>
<dbReference type="EMBL" id="PNBA02000001">
    <property type="protein sequence ID" value="KAG6437026.1"/>
    <property type="molecule type" value="Genomic_DNA"/>
</dbReference>
<dbReference type="GO" id="GO:0008270">
    <property type="term" value="F:zinc ion binding"/>
    <property type="evidence" value="ECO:0007669"/>
    <property type="project" value="UniProtKB-KW"/>
</dbReference>
<dbReference type="AlphaFoldDB" id="A0A8X8YVF4"/>
<keyword evidence="4" id="KW-0833">Ubl conjugation pathway</keyword>
<keyword evidence="5" id="KW-0862">Zinc</keyword>
<protein>
    <recommendedName>
        <fullName evidence="6">IBR domain-containing protein</fullName>
    </recommendedName>
</protein>
<proteinExistence type="predicted"/>
<evidence type="ECO:0000256" key="2">
    <source>
        <dbReference type="ARBA" id="ARBA00022723"/>
    </source>
</evidence>
<evidence type="ECO:0000313" key="8">
    <source>
        <dbReference type="Proteomes" id="UP000298416"/>
    </source>
</evidence>
<dbReference type="PANTHER" id="PTHR11685">
    <property type="entry name" value="RBR FAMILY RING FINGER AND IBR DOMAIN-CONTAINING"/>
    <property type="match status" value="1"/>
</dbReference>
<keyword evidence="8" id="KW-1185">Reference proteome</keyword>
<evidence type="ECO:0000256" key="4">
    <source>
        <dbReference type="ARBA" id="ARBA00022786"/>
    </source>
</evidence>
<gene>
    <name evidence="7" type="ORF">SASPL_101933</name>
</gene>
<keyword evidence="3" id="KW-0863">Zinc-finger</keyword>
<accession>A0A8X8YVF4</accession>